<feature type="compositionally biased region" description="Pro residues" evidence="1">
    <location>
        <begin position="231"/>
        <end position="248"/>
    </location>
</feature>
<dbReference type="Proteomes" id="UP000295122">
    <property type="component" value="Unassembled WGS sequence"/>
</dbReference>
<organism evidence="3 4">
    <name type="scientific">Enterovirga rhinocerotis</name>
    <dbReference type="NCBI Taxonomy" id="1339210"/>
    <lineage>
        <taxon>Bacteria</taxon>
        <taxon>Pseudomonadati</taxon>
        <taxon>Pseudomonadota</taxon>
        <taxon>Alphaproteobacteria</taxon>
        <taxon>Hyphomicrobiales</taxon>
        <taxon>Methylobacteriaceae</taxon>
        <taxon>Enterovirga</taxon>
    </lineage>
</organism>
<feature type="compositionally biased region" description="Basic and acidic residues" evidence="1">
    <location>
        <begin position="182"/>
        <end position="214"/>
    </location>
</feature>
<feature type="region of interest" description="Disordered" evidence="1">
    <location>
        <begin position="127"/>
        <end position="315"/>
    </location>
</feature>
<gene>
    <name evidence="3" type="ORF">EV668_1137</name>
</gene>
<evidence type="ECO:0000256" key="2">
    <source>
        <dbReference type="SAM" id="SignalP"/>
    </source>
</evidence>
<keyword evidence="4" id="KW-1185">Reference proteome</keyword>
<sequence length="315" mass="33231">MSLMRMTLLRSTLLAASALAAGAASAQYYYGPPPAPYAYNAPPPMVGYGPPPPMYGGYYDEAPRPGPRPISARTVVNHLQAMGYRQVGRPRFTGSLYIVQATAPDGMRQEVTVDAIRGMILNRVVIAGPSPDRWGPEPSVERPRRQPPRREAARQPAETRDPVEVDRPASSGGPGLPPPADPRLDPSAEPRQPRATRPPERRTPDREAKAEPPRSSKPADTPRPYAIDPAPAAPAAPAPKPAAKPSAPPATTTPATTTPPASTADSQPRSDRPVRVIQGVTPMAGNQINGEAGGSDLSQLDSLPQPPSPAPPTGE</sequence>
<accession>A0A4R7C639</accession>
<dbReference type="AlphaFoldDB" id="A0A4R7C639"/>
<feature type="compositionally biased region" description="Pro residues" evidence="1">
    <location>
        <begin position="304"/>
        <end position="315"/>
    </location>
</feature>
<reference evidence="3 4" key="1">
    <citation type="submission" date="2019-03" db="EMBL/GenBank/DDBJ databases">
        <title>Genomic Encyclopedia of Type Strains, Phase IV (KMG-IV): sequencing the most valuable type-strain genomes for metagenomic binning, comparative biology and taxonomic classification.</title>
        <authorList>
            <person name="Goeker M."/>
        </authorList>
    </citation>
    <scope>NUCLEOTIDE SEQUENCE [LARGE SCALE GENOMIC DNA]</scope>
    <source>
        <strain evidence="3 4">DSM 25903</strain>
    </source>
</reference>
<proteinExistence type="predicted"/>
<name>A0A4R7C639_9HYPH</name>
<feature type="signal peptide" evidence="2">
    <location>
        <begin position="1"/>
        <end position="26"/>
    </location>
</feature>
<evidence type="ECO:0000313" key="3">
    <source>
        <dbReference type="EMBL" id="TDR93868.1"/>
    </source>
</evidence>
<feature type="chain" id="PRO_5020327300" evidence="2">
    <location>
        <begin position="27"/>
        <end position="315"/>
    </location>
</feature>
<feature type="compositionally biased region" description="Low complexity" evidence="1">
    <location>
        <begin position="294"/>
        <end position="303"/>
    </location>
</feature>
<dbReference type="RefSeq" id="WP_166652351.1">
    <property type="nucleotide sequence ID" value="NZ_SNZR01000011.1"/>
</dbReference>
<evidence type="ECO:0000313" key="4">
    <source>
        <dbReference type="Proteomes" id="UP000295122"/>
    </source>
</evidence>
<keyword evidence="2" id="KW-0732">Signal</keyword>
<protein>
    <submittedName>
        <fullName evidence="3">Uncharacterized protein</fullName>
    </submittedName>
</protein>
<comment type="caution">
    <text evidence="3">The sequence shown here is derived from an EMBL/GenBank/DDBJ whole genome shotgun (WGS) entry which is preliminary data.</text>
</comment>
<evidence type="ECO:0000256" key="1">
    <source>
        <dbReference type="SAM" id="MobiDB-lite"/>
    </source>
</evidence>
<dbReference type="EMBL" id="SNZR01000011">
    <property type="protein sequence ID" value="TDR93868.1"/>
    <property type="molecule type" value="Genomic_DNA"/>
</dbReference>
<feature type="compositionally biased region" description="Basic and acidic residues" evidence="1">
    <location>
        <begin position="139"/>
        <end position="167"/>
    </location>
</feature>
<feature type="compositionally biased region" description="Low complexity" evidence="1">
    <location>
        <begin position="249"/>
        <end position="264"/>
    </location>
</feature>